<dbReference type="AlphaFoldDB" id="B0VIN2"/>
<dbReference type="EMBL" id="CU466930">
    <property type="protein sequence ID" value="CAO81173.1"/>
    <property type="molecule type" value="Genomic_DNA"/>
</dbReference>
<sequence length="38" mass="4420">MGIIGNDYASRIWKGNSGNITFHPCLPLYLLWRKNEKI</sequence>
<dbReference type="KEGG" id="caci:CLOAM1317"/>
<dbReference type="Proteomes" id="UP000002019">
    <property type="component" value="Chromosome"/>
</dbReference>
<dbReference type="STRING" id="459349.CLOAM1317"/>
<evidence type="ECO:0000313" key="1">
    <source>
        <dbReference type="EMBL" id="CAO81173.1"/>
    </source>
</evidence>
<evidence type="ECO:0000313" key="2">
    <source>
        <dbReference type="Proteomes" id="UP000002019"/>
    </source>
</evidence>
<organism evidence="1 2">
    <name type="scientific">Cloacimonas acidaminovorans (strain Evry)</name>
    <dbReference type="NCBI Taxonomy" id="459349"/>
    <lineage>
        <taxon>Bacteria</taxon>
        <taxon>Pseudomonadati</taxon>
        <taxon>Candidatus Cloacimonadota</taxon>
        <taxon>Candidatus Cloacimonadia</taxon>
        <taxon>Candidatus Cloacimonadales</taxon>
        <taxon>Candidatus Cloacimonadaceae</taxon>
        <taxon>Candidatus Cloacimonas</taxon>
    </lineage>
</organism>
<gene>
    <name evidence="1" type="ordered locus">CLOAM1317</name>
</gene>
<name>B0VIN2_CLOAI</name>
<reference evidence="1 2" key="1">
    <citation type="journal article" date="2008" name="J. Bacteriol.">
        <title>'Candidatus Cloacamonas acidaminovorans': genome sequence reconstruction provides a first glimpse of a new bacterial division.</title>
        <authorList>
            <person name="Pelletier E."/>
            <person name="Kreimeyer A."/>
            <person name="Bocs S."/>
            <person name="Rouy Z."/>
            <person name="Gyapay G."/>
            <person name="Chouari R."/>
            <person name="Riviere D."/>
            <person name="Ganesan A."/>
            <person name="Daegelen P."/>
            <person name="Sghir A."/>
            <person name="Cohen G.N."/>
            <person name="Medigue C."/>
            <person name="Weissenbach J."/>
            <person name="Le Paslier D."/>
        </authorList>
    </citation>
    <scope>NUCLEOTIDE SEQUENCE [LARGE SCALE GENOMIC DNA]</scope>
    <source>
        <strain evidence="2">Evry</strain>
    </source>
</reference>
<proteinExistence type="predicted"/>
<protein>
    <submittedName>
        <fullName evidence="1">Uncharacterized protein</fullName>
    </submittedName>
</protein>
<accession>B0VIN2</accession>
<keyword evidence="2" id="KW-1185">Reference proteome</keyword>
<dbReference type="HOGENOM" id="CLU_3326383_0_0_0"/>